<organism evidence="1 2">
    <name type="scientific">Cetraspora pellucida</name>
    <dbReference type="NCBI Taxonomy" id="1433469"/>
    <lineage>
        <taxon>Eukaryota</taxon>
        <taxon>Fungi</taxon>
        <taxon>Fungi incertae sedis</taxon>
        <taxon>Mucoromycota</taxon>
        <taxon>Glomeromycotina</taxon>
        <taxon>Glomeromycetes</taxon>
        <taxon>Diversisporales</taxon>
        <taxon>Gigasporaceae</taxon>
        <taxon>Cetraspora</taxon>
    </lineage>
</organism>
<name>A0ACA9MBW2_9GLOM</name>
<sequence>MSNLGNTSDLNNVLDSSDDTFSSTLKDISKHAFKEESIRSTEKVPSAKSENYVVLSSIMVGQYYDTKSDILNAAQENAKNLGFAVTIKSSSSHHINLQCKRGGKPRNNWNLTVDTRKRKKMSKRCECPYFLKAIPDNSKWRVVEIVNEHNHAMAKDIRVFHEHRQLIRDTRHTAVKMLKAGAKPSMVYEAVRDEDGTPTVTRKDISNLSARIHSLEETASMGVLIMGMKDRGYTHFNDDSFDEIIKMVDSFIHSRDREALDAAITAYNKLASLSLNENEVLKYLGRMMKVREKWVGIYTSRIMHFGATTTQRVESTHSAIKHALETSGSLMRAFNYLDRWLRLHHEENSLQNESESVGIDPLLVYNDKERLALLLGKVAQFALDRIKNELLKATTYEACLCELRVNYNIPCRHLLPAKDSVMLSIIPTRWLLFPDEDRLYANYQVQNLTNLQVSDSDNYFLLKSQLYEIENRYMSFPDEQQRSTLLEKLNEILTVPVINLSEIGVPEKIIGKGRPSGTKQLPIAIELMEQAEKKKKVKTIEKKQNDSVNLPQNISSRGNRLRFQLSSRIPIDDINEVYDPKSDGNCGFRSLAVAIRGNEENWILVKLAMSGQLTKRMEIYKNWLGYDTDLLNQILRCRASPCSPSLWFLSPDCAQLAADTFSVPIAIFNEQNGQ</sequence>
<dbReference type="Proteomes" id="UP000789366">
    <property type="component" value="Unassembled WGS sequence"/>
</dbReference>
<feature type="non-terminal residue" evidence="1">
    <location>
        <position position="674"/>
    </location>
</feature>
<comment type="caution">
    <text evidence="1">The sequence shown here is derived from an EMBL/GenBank/DDBJ whole genome shotgun (WGS) entry which is preliminary data.</text>
</comment>
<evidence type="ECO:0000313" key="1">
    <source>
        <dbReference type="EMBL" id="CAG8580980.1"/>
    </source>
</evidence>
<gene>
    <name evidence="1" type="ORF">SPELUC_LOCUS6364</name>
</gene>
<reference evidence="1" key="1">
    <citation type="submission" date="2021-06" db="EMBL/GenBank/DDBJ databases">
        <authorList>
            <person name="Kallberg Y."/>
            <person name="Tangrot J."/>
            <person name="Rosling A."/>
        </authorList>
    </citation>
    <scope>NUCLEOTIDE SEQUENCE</scope>
    <source>
        <strain evidence="1">28 12/20/2015</strain>
    </source>
</reference>
<evidence type="ECO:0000313" key="2">
    <source>
        <dbReference type="Proteomes" id="UP000789366"/>
    </source>
</evidence>
<dbReference type="EMBL" id="CAJVPW010007451">
    <property type="protein sequence ID" value="CAG8580980.1"/>
    <property type="molecule type" value="Genomic_DNA"/>
</dbReference>
<protein>
    <submittedName>
        <fullName evidence="1">4346_t:CDS:1</fullName>
    </submittedName>
</protein>
<proteinExistence type="predicted"/>
<keyword evidence="2" id="KW-1185">Reference proteome</keyword>
<accession>A0ACA9MBW2</accession>